<dbReference type="Proteomes" id="UP000007305">
    <property type="component" value="Chromosome 1"/>
</dbReference>
<reference evidence="2" key="3">
    <citation type="submission" date="2021-05" db="UniProtKB">
        <authorList>
            <consortium name="EnsemblPlants"/>
        </authorList>
    </citation>
    <scope>IDENTIFICATION</scope>
    <source>
        <strain evidence="2">cv. B73</strain>
    </source>
</reference>
<evidence type="ECO:0000256" key="1">
    <source>
        <dbReference type="SAM" id="MobiDB-lite"/>
    </source>
</evidence>
<reference evidence="2" key="2">
    <citation type="submission" date="2019-07" db="EMBL/GenBank/DDBJ databases">
        <authorList>
            <person name="Seetharam A."/>
            <person name="Woodhouse M."/>
            <person name="Cannon E."/>
        </authorList>
    </citation>
    <scope>NUCLEOTIDE SEQUENCE [LARGE SCALE GENOMIC DNA]</scope>
    <source>
        <strain evidence="2">cv. B73</strain>
    </source>
</reference>
<feature type="region of interest" description="Disordered" evidence="1">
    <location>
        <begin position="78"/>
        <end position="102"/>
    </location>
</feature>
<sequence>MLLHGLDPSLHLSLAPHGATHLLALPPSSAQGCSTHGAQKIPDGSAFLLPFFFLKPAGRSLGCPGCGRASLAPAVSWPDRPPARAGEPTVAQSRAPCSTAPRARTPPSCALLPLPKQRVPFLAVLHGARRLFIKMRSKPRTAAALPFVLHSPRRVSSLSCSLCNPIRDAIETRGEIPRCPYCCHIFFVRGKTVEPLSDVNRS</sequence>
<name>A0A804LPV0_MAIZE</name>
<proteinExistence type="predicted"/>
<dbReference type="InParanoid" id="A0A804LPV0"/>
<keyword evidence="3" id="KW-1185">Reference proteome</keyword>
<organism evidence="2 3">
    <name type="scientific">Zea mays</name>
    <name type="common">Maize</name>
    <dbReference type="NCBI Taxonomy" id="4577"/>
    <lineage>
        <taxon>Eukaryota</taxon>
        <taxon>Viridiplantae</taxon>
        <taxon>Streptophyta</taxon>
        <taxon>Embryophyta</taxon>
        <taxon>Tracheophyta</taxon>
        <taxon>Spermatophyta</taxon>
        <taxon>Magnoliopsida</taxon>
        <taxon>Liliopsida</taxon>
        <taxon>Poales</taxon>
        <taxon>Poaceae</taxon>
        <taxon>PACMAD clade</taxon>
        <taxon>Panicoideae</taxon>
        <taxon>Andropogonodae</taxon>
        <taxon>Andropogoneae</taxon>
        <taxon>Tripsacinae</taxon>
        <taxon>Zea</taxon>
    </lineage>
</organism>
<evidence type="ECO:0000313" key="2">
    <source>
        <dbReference type="EnsemblPlants" id="Zm00001eb027050_P001"/>
    </source>
</evidence>
<dbReference type="AlphaFoldDB" id="A0A804LPV0"/>
<protein>
    <submittedName>
        <fullName evidence="2">Uncharacterized protein</fullName>
    </submittedName>
</protein>
<reference evidence="3" key="1">
    <citation type="submission" date="2015-12" db="EMBL/GenBank/DDBJ databases">
        <title>Update maize B73 reference genome by single molecule sequencing technologies.</title>
        <authorList>
            <consortium name="Maize Genome Sequencing Project"/>
            <person name="Ware D."/>
        </authorList>
    </citation>
    <scope>NUCLEOTIDE SEQUENCE [LARGE SCALE GENOMIC DNA]</scope>
    <source>
        <strain evidence="3">cv. B73</strain>
    </source>
</reference>
<dbReference type="EnsemblPlants" id="Zm00001eb027050_T001">
    <property type="protein sequence ID" value="Zm00001eb027050_P001"/>
    <property type="gene ID" value="Zm00001eb027050"/>
</dbReference>
<accession>A0A804LPV0</accession>
<dbReference type="Gramene" id="Zm00001eb027050_T001">
    <property type="protein sequence ID" value="Zm00001eb027050_P001"/>
    <property type="gene ID" value="Zm00001eb027050"/>
</dbReference>
<evidence type="ECO:0000313" key="3">
    <source>
        <dbReference type="Proteomes" id="UP000007305"/>
    </source>
</evidence>